<sequence length="284" mass="30961">MQQIASGKVEQKAQILAFSIMNLIWSQSEPNVVREKTGLLPLLECMSQLLQKDAGLLVQMHAVRLLFSVLNCPKVLLMLNCGTSQDISALEGVISCVLEGLARTLVQARTGPQDVKYQKQVIILLAFIASSGKSGFDVLISSGRNKGVNFLELIMQVLSSGMNTAEIADSVNFEDLDLHKLRSSLVREALILLNRLASHPALSKFTLEALTCSNTVTSLTVDVVTRLCRKNKPGSKNAGAGRITNFAHTDAEIIELARLFRTRFFAFLGCNLIASGKLLTALFN</sequence>
<dbReference type="GeneID" id="120279412"/>
<accession>A0AB40CS10</accession>
<name>A0AB40CS10_DIOCR</name>
<gene>
    <name evidence="2" type="primary">LOC120279412</name>
</gene>
<keyword evidence="1" id="KW-1185">Reference proteome</keyword>
<evidence type="ECO:0000313" key="1">
    <source>
        <dbReference type="Proteomes" id="UP001515500"/>
    </source>
</evidence>
<protein>
    <submittedName>
        <fullName evidence="2">Protein SENSITIVE TO UV 2-like isoform X2</fullName>
    </submittedName>
</protein>
<dbReference type="Proteomes" id="UP001515500">
    <property type="component" value="Chromosome 16"/>
</dbReference>
<dbReference type="PANTHER" id="PTHR35761:SF1">
    <property type="entry name" value="PROTEIN SENSITIVE TO UV 2"/>
    <property type="match status" value="1"/>
</dbReference>
<dbReference type="InterPro" id="IPR044952">
    <property type="entry name" value="SUV2"/>
</dbReference>
<reference evidence="2" key="1">
    <citation type="submission" date="2025-08" db="UniProtKB">
        <authorList>
            <consortium name="RefSeq"/>
        </authorList>
    </citation>
    <scope>IDENTIFICATION</scope>
</reference>
<dbReference type="GO" id="GO:0006974">
    <property type="term" value="P:DNA damage response"/>
    <property type="evidence" value="ECO:0007669"/>
    <property type="project" value="InterPro"/>
</dbReference>
<dbReference type="PANTHER" id="PTHR35761">
    <property type="entry name" value="ATR INTERACTING PROTEIN"/>
    <property type="match status" value="1"/>
</dbReference>
<dbReference type="RefSeq" id="XP_039142277.1">
    <property type="nucleotide sequence ID" value="XM_039286343.1"/>
</dbReference>
<evidence type="ECO:0000313" key="2">
    <source>
        <dbReference type="RefSeq" id="XP_039142277.1"/>
    </source>
</evidence>
<organism evidence="1 2">
    <name type="scientific">Dioscorea cayennensis subsp. rotundata</name>
    <name type="common">White Guinea yam</name>
    <name type="synonym">Dioscorea rotundata</name>
    <dbReference type="NCBI Taxonomy" id="55577"/>
    <lineage>
        <taxon>Eukaryota</taxon>
        <taxon>Viridiplantae</taxon>
        <taxon>Streptophyta</taxon>
        <taxon>Embryophyta</taxon>
        <taxon>Tracheophyta</taxon>
        <taxon>Spermatophyta</taxon>
        <taxon>Magnoliopsida</taxon>
        <taxon>Liliopsida</taxon>
        <taxon>Dioscoreales</taxon>
        <taxon>Dioscoreaceae</taxon>
        <taxon>Dioscorea</taxon>
    </lineage>
</organism>
<proteinExistence type="predicted"/>
<dbReference type="AlphaFoldDB" id="A0AB40CS10"/>